<keyword evidence="6" id="KW-1185">Reference proteome</keyword>
<dbReference type="SMART" id="SM00248">
    <property type="entry name" value="ANK"/>
    <property type="match status" value="2"/>
</dbReference>
<dbReference type="PROSITE" id="PS50088">
    <property type="entry name" value="ANK_REPEAT"/>
    <property type="match status" value="1"/>
</dbReference>
<evidence type="ECO:0000313" key="6">
    <source>
        <dbReference type="Proteomes" id="UP001174909"/>
    </source>
</evidence>
<organism evidence="5 6">
    <name type="scientific">Geodia barretti</name>
    <name type="common">Barrett's horny sponge</name>
    <dbReference type="NCBI Taxonomy" id="519541"/>
    <lineage>
        <taxon>Eukaryota</taxon>
        <taxon>Metazoa</taxon>
        <taxon>Porifera</taxon>
        <taxon>Demospongiae</taxon>
        <taxon>Heteroscleromorpha</taxon>
        <taxon>Tetractinellida</taxon>
        <taxon>Astrophorina</taxon>
        <taxon>Geodiidae</taxon>
        <taxon>Geodia</taxon>
    </lineage>
</organism>
<dbReference type="Gene3D" id="1.25.40.20">
    <property type="entry name" value="Ankyrin repeat-containing domain"/>
    <property type="match status" value="1"/>
</dbReference>
<feature type="compositionally biased region" description="Basic and acidic residues" evidence="4">
    <location>
        <begin position="264"/>
        <end position="273"/>
    </location>
</feature>
<keyword evidence="2 3" id="KW-0040">ANK repeat</keyword>
<dbReference type="Pfam" id="PF12796">
    <property type="entry name" value="Ank_2"/>
    <property type="match status" value="1"/>
</dbReference>
<dbReference type="Proteomes" id="UP001174909">
    <property type="component" value="Unassembled WGS sequence"/>
</dbReference>
<dbReference type="InterPro" id="IPR036770">
    <property type="entry name" value="Ankyrin_rpt-contain_sf"/>
</dbReference>
<keyword evidence="1" id="KW-0677">Repeat</keyword>
<sequence>MADDDTAATGRDGLEPQGKESAASKESVATPQNSTNTAADEGTSPRSSPNRKPVGLDSDGKGPQRRKTDRKPTLKTWLLNSLKRKGRRKDNAAASSRRSVDLETSDFSFHQPSRVSPVVRKKGSPSLELHKTFKRHSFVDVQTVKAAIQEGVDGLPSEIRGGTPLHYYVWTDSVKKDKTDFLVSLLTTAEVEVDCRTEDGNTPLHLAVKKGDVEAVKVLIALDLEGWVSVDFTDAPPVVERHVSARKEVRLQDLTDPVNITMEEKATEEEQKEGSSSSSVHRQVSTPKNRVRSSTLQEYELLRRAFDDTLNLLHATGAMSRHKFQQSSSKPNSSCKVPLIALTVTRRKTLQPSIQFTLSVPLSLTLHSCKPSSRRPVADNTCAHKCGC</sequence>
<accession>A0AA35T308</accession>
<protein>
    <submittedName>
        <fullName evidence="5">Uncharacterized protein</fullName>
    </submittedName>
</protein>
<feature type="region of interest" description="Disordered" evidence="4">
    <location>
        <begin position="264"/>
        <end position="291"/>
    </location>
</feature>
<feature type="compositionally biased region" description="Polar residues" evidence="4">
    <location>
        <begin position="280"/>
        <end position="291"/>
    </location>
</feature>
<dbReference type="GO" id="GO:0005634">
    <property type="term" value="C:nucleus"/>
    <property type="evidence" value="ECO:0007669"/>
    <property type="project" value="TreeGrafter"/>
</dbReference>
<dbReference type="PANTHER" id="PTHR24124">
    <property type="entry name" value="ANKYRIN REPEAT FAMILY A"/>
    <property type="match status" value="1"/>
</dbReference>
<evidence type="ECO:0000256" key="2">
    <source>
        <dbReference type="ARBA" id="ARBA00023043"/>
    </source>
</evidence>
<feature type="non-terminal residue" evidence="5">
    <location>
        <position position="1"/>
    </location>
</feature>
<feature type="repeat" description="ANK" evidence="3">
    <location>
        <begin position="199"/>
        <end position="220"/>
    </location>
</feature>
<proteinExistence type="predicted"/>
<dbReference type="AlphaFoldDB" id="A0AA35T308"/>
<gene>
    <name evidence="5" type="ORF">GBAR_LOCUS22472</name>
</gene>
<name>A0AA35T308_GEOBA</name>
<dbReference type="InterPro" id="IPR002110">
    <property type="entry name" value="Ankyrin_rpt"/>
</dbReference>
<evidence type="ECO:0000256" key="1">
    <source>
        <dbReference type="ARBA" id="ARBA00022737"/>
    </source>
</evidence>
<evidence type="ECO:0000256" key="3">
    <source>
        <dbReference type="PROSITE-ProRule" id="PRU00023"/>
    </source>
</evidence>
<comment type="caution">
    <text evidence="5">The sequence shown here is derived from an EMBL/GenBank/DDBJ whole genome shotgun (WGS) entry which is preliminary data.</text>
</comment>
<feature type="region of interest" description="Disordered" evidence="4">
    <location>
        <begin position="1"/>
        <end position="105"/>
    </location>
</feature>
<reference evidence="5" key="1">
    <citation type="submission" date="2023-03" db="EMBL/GenBank/DDBJ databases">
        <authorList>
            <person name="Steffen K."/>
            <person name="Cardenas P."/>
        </authorList>
    </citation>
    <scope>NUCLEOTIDE SEQUENCE</scope>
</reference>
<dbReference type="GO" id="GO:0010468">
    <property type="term" value="P:regulation of gene expression"/>
    <property type="evidence" value="ECO:0007669"/>
    <property type="project" value="TreeGrafter"/>
</dbReference>
<evidence type="ECO:0000313" key="5">
    <source>
        <dbReference type="EMBL" id="CAI8040319.1"/>
    </source>
</evidence>
<dbReference type="EMBL" id="CASHTH010003102">
    <property type="protein sequence ID" value="CAI8040319.1"/>
    <property type="molecule type" value="Genomic_DNA"/>
</dbReference>
<feature type="compositionally biased region" description="Polar residues" evidence="4">
    <location>
        <begin position="27"/>
        <end position="50"/>
    </location>
</feature>
<dbReference type="PANTHER" id="PTHR24124:SF14">
    <property type="entry name" value="CHROMOSOME UNDETERMINED SCAFFOLD_25, WHOLE GENOME SHOTGUN SEQUENCE"/>
    <property type="match status" value="1"/>
</dbReference>
<evidence type="ECO:0000256" key="4">
    <source>
        <dbReference type="SAM" id="MobiDB-lite"/>
    </source>
</evidence>
<dbReference type="SUPFAM" id="SSF48403">
    <property type="entry name" value="Ankyrin repeat"/>
    <property type="match status" value="1"/>
</dbReference>
<dbReference type="PROSITE" id="PS50297">
    <property type="entry name" value="ANK_REP_REGION"/>
    <property type="match status" value="1"/>
</dbReference>